<dbReference type="Pfam" id="PF00083">
    <property type="entry name" value="Sugar_tr"/>
    <property type="match status" value="1"/>
</dbReference>
<dbReference type="Proteomes" id="UP000824469">
    <property type="component" value="Unassembled WGS sequence"/>
</dbReference>
<feature type="transmembrane region" description="Helical" evidence="5">
    <location>
        <begin position="375"/>
        <end position="395"/>
    </location>
</feature>
<dbReference type="AlphaFoldDB" id="A0AA38BY82"/>
<dbReference type="InterPro" id="IPR036259">
    <property type="entry name" value="MFS_trans_sf"/>
</dbReference>
<dbReference type="EMBL" id="JAHRHJ020003813">
    <property type="protein sequence ID" value="KAH9287819.1"/>
    <property type="molecule type" value="Genomic_DNA"/>
</dbReference>
<feature type="transmembrane region" description="Helical" evidence="5">
    <location>
        <begin position="235"/>
        <end position="254"/>
    </location>
</feature>
<feature type="transmembrane region" description="Helical" evidence="5">
    <location>
        <begin position="346"/>
        <end position="368"/>
    </location>
</feature>
<keyword evidence="8" id="KW-1185">Reference proteome</keyword>
<accession>A0AA38BY82</accession>
<dbReference type="PROSITE" id="PS50850">
    <property type="entry name" value="MFS"/>
    <property type="match status" value="1"/>
</dbReference>
<evidence type="ECO:0000256" key="2">
    <source>
        <dbReference type="ARBA" id="ARBA00022692"/>
    </source>
</evidence>
<name>A0AA38BY82_TAXCH</name>
<dbReference type="GO" id="GO:0016020">
    <property type="term" value="C:membrane"/>
    <property type="evidence" value="ECO:0007669"/>
    <property type="project" value="UniProtKB-SubCell"/>
</dbReference>
<evidence type="ECO:0000256" key="5">
    <source>
        <dbReference type="SAM" id="Phobius"/>
    </source>
</evidence>
<gene>
    <name evidence="7" type="ORF">KI387_031936</name>
</gene>
<feature type="domain" description="Major facilitator superfamily (MFS) profile" evidence="6">
    <location>
        <begin position="32"/>
        <end position="494"/>
    </location>
</feature>
<evidence type="ECO:0000259" key="6">
    <source>
        <dbReference type="PROSITE" id="PS50850"/>
    </source>
</evidence>
<organism evidence="7 8">
    <name type="scientific">Taxus chinensis</name>
    <name type="common">Chinese yew</name>
    <name type="synonym">Taxus wallichiana var. chinensis</name>
    <dbReference type="NCBI Taxonomy" id="29808"/>
    <lineage>
        <taxon>Eukaryota</taxon>
        <taxon>Viridiplantae</taxon>
        <taxon>Streptophyta</taxon>
        <taxon>Embryophyta</taxon>
        <taxon>Tracheophyta</taxon>
        <taxon>Spermatophyta</taxon>
        <taxon>Pinopsida</taxon>
        <taxon>Pinidae</taxon>
        <taxon>Conifers II</taxon>
        <taxon>Cupressales</taxon>
        <taxon>Taxaceae</taxon>
        <taxon>Taxus</taxon>
    </lineage>
</organism>
<dbReference type="PANTHER" id="PTHR24064">
    <property type="entry name" value="SOLUTE CARRIER FAMILY 22 MEMBER"/>
    <property type="match status" value="1"/>
</dbReference>
<feature type="transmembrane region" description="Helical" evidence="5">
    <location>
        <begin position="315"/>
        <end position="334"/>
    </location>
</feature>
<feature type="transmembrane region" description="Helical" evidence="5">
    <location>
        <begin position="114"/>
        <end position="133"/>
    </location>
</feature>
<dbReference type="Gene3D" id="1.20.1250.20">
    <property type="entry name" value="MFS general substrate transporter like domains"/>
    <property type="match status" value="1"/>
</dbReference>
<keyword evidence="2 5" id="KW-0812">Transmembrane</keyword>
<proteinExistence type="predicted"/>
<feature type="transmembrane region" description="Helical" evidence="5">
    <location>
        <begin position="469"/>
        <end position="489"/>
    </location>
</feature>
<reference evidence="7 8" key="1">
    <citation type="journal article" date="2021" name="Nat. Plants">
        <title>The Taxus genome provides insights into paclitaxel biosynthesis.</title>
        <authorList>
            <person name="Xiong X."/>
            <person name="Gou J."/>
            <person name="Liao Q."/>
            <person name="Li Y."/>
            <person name="Zhou Q."/>
            <person name="Bi G."/>
            <person name="Li C."/>
            <person name="Du R."/>
            <person name="Wang X."/>
            <person name="Sun T."/>
            <person name="Guo L."/>
            <person name="Liang H."/>
            <person name="Lu P."/>
            <person name="Wu Y."/>
            <person name="Zhang Z."/>
            <person name="Ro D.K."/>
            <person name="Shang Y."/>
            <person name="Huang S."/>
            <person name="Yan J."/>
        </authorList>
    </citation>
    <scope>NUCLEOTIDE SEQUENCE [LARGE SCALE GENOMIC DNA]</scope>
    <source>
        <strain evidence="7">Ta-2019</strain>
    </source>
</reference>
<feature type="transmembrane region" description="Helical" evidence="5">
    <location>
        <begin position="145"/>
        <end position="162"/>
    </location>
</feature>
<protein>
    <recommendedName>
        <fullName evidence="6">Major facilitator superfamily (MFS) profile domain-containing protein</fullName>
    </recommendedName>
</protein>
<evidence type="ECO:0000313" key="7">
    <source>
        <dbReference type="EMBL" id="KAH9287819.1"/>
    </source>
</evidence>
<evidence type="ECO:0000313" key="8">
    <source>
        <dbReference type="Proteomes" id="UP000824469"/>
    </source>
</evidence>
<dbReference type="InterPro" id="IPR005828">
    <property type="entry name" value="MFS_sugar_transport-like"/>
</dbReference>
<dbReference type="GO" id="GO:0022857">
    <property type="term" value="F:transmembrane transporter activity"/>
    <property type="evidence" value="ECO:0007669"/>
    <property type="project" value="InterPro"/>
</dbReference>
<feature type="transmembrane region" description="Helical" evidence="5">
    <location>
        <begin position="202"/>
        <end position="223"/>
    </location>
</feature>
<dbReference type="SUPFAM" id="SSF103473">
    <property type="entry name" value="MFS general substrate transporter"/>
    <property type="match status" value="1"/>
</dbReference>
<dbReference type="InterPro" id="IPR020846">
    <property type="entry name" value="MFS_dom"/>
</dbReference>
<comment type="caution">
    <text evidence="7">The sequence shown here is derived from an EMBL/GenBank/DDBJ whole genome shotgun (WGS) entry which is preliminary data.</text>
</comment>
<keyword evidence="3 5" id="KW-1133">Transmembrane helix</keyword>
<keyword evidence="4 5" id="KW-0472">Membrane</keyword>
<feature type="transmembrane region" description="Helical" evidence="5">
    <location>
        <begin position="415"/>
        <end position="434"/>
    </location>
</feature>
<evidence type="ECO:0000256" key="1">
    <source>
        <dbReference type="ARBA" id="ARBA00004141"/>
    </source>
</evidence>
<evidence type="ECO:0000256" key="3">
    <source>
        <dbReference type="ARBA" id="ARBA00022989"/>
    </source>
</evidence>
<comment type="subcellular location">
    <subcellularLocation>
        <location evidence="1">Membrane</location>
        <topology evidence="1">Multi-pass membrane protein</topology>
    </subcellularLocation>
</comment>
<sequence length="515" mass="56879">MDLEEPRHSDNGECCSVDGIIETYVGGFGRAQLFQVAIVALALAFDSQHTFVTIFTDAQPPWRCTNANTSPEKEICTAQSSICEMDPRLWEWEGGREASVISEWNLVCADTIKAGFPALFFFMGSLLGFIILGPLADSWLGRKKTLMLSSVILSVSGIATAASPNVWIYSILRAFSGFGRASMGTYCLVLSTELVGRKWRGLVGFLVFFSFTLGFLSLPTLAYFTRNHYSWRSTYVYISILPLAYPLLLLPLVWESPRWLLLRGKSKEALQCLREMAELNGKVLPEHVIIEDSSSTENQTDSALSRLWTTKWARIRLMLTMAVGFGMGLIYYGMPFGVGSLHFNLYLSVTFNALSEIPAAIISTVLVANAPRRRAILVLTIMSGMFCFVCVVYSMDSFNTEKSTNWEQMGAELGAFLSAVTAFNVLLIYCLEMFPSSVRNSAMSMMRQAANVGAIVSPVVVVIGRSNTVVSFGLFGIGIIVSGLFALGLPETQDRPLYDTLENQECEEALLPQKN</sequence>
<evidence type="ECO:0000256" key="4">
    <source>
        <dbReference type="ARBA" id="ARBA00023136"/>
    </source>
</evidence>